<keyword evidence="3" id="KW-1185">Reference proteome</keyword>
<dbReference type="SUPFAM" id="SSF52833">
    <property type="entry name" value="Thioredoxin-like"/>
    <property type="match status" value="1"/>
</dbReference>
<dbReference type="PROSITE" id="PS51352">
    <property type="entry name" value="THIOREDOXIN_2"/>
    <property type="match status" value="1"/>
</dbReference>
<dbReference type="HOGENOM" id="CLU_090389_14_5_1"/>
<evidence type="ECO:0000313" key="3">
    <source>
        <dbReference type="Proteomes" id="UP000030752"/>
    </source>
</evidence>
<dbReference type="CDD" id="cd02947">
    <property type="entry name" value="TRX_family"/>
    <property type="match status" value="1"/>
</dbReference>
<dbReference type="Gene3D" id="3.40.30.10">
    <property type="entry name" value="Glutaredoxin"/>
    <property type="match status" value="1"/>
</dbReference>
<organism evidence="2 3">
    <name type="scientific">Cyphellophora europaea (strain CBS 101466)</name>
    <name type="common">Phialophora europaea</name>
    <dbReference type="NCBI Taxonomy" id="1220924"/>
    <lineage>
        <taxon>Eukaryota</taxon>
        <taxon>Fungi</taxon>
        <taxon>Dikarya</taxon>
        <taxon>Ascomycota</taxon>
        <taxon>Pezizomycotina</taxon>
        <taxon>Eurotiomycetes</taxon>
        <taxon>Chaetothyriomycetidae</taxon>
        <taxon>Chaetothyriales</taxon>
        <taxon>Cyphellophoraceae</taxon>
        <taxon>Cyphellophora</taxon>
    </lineage>
</organism>
<dbReference type="InterPro" id="IPR013766">
    <property type="entry name" value="Thioredoxin_domain"/>
</dbReference>
<dbReference type="InParanoid" id="W2SBL7"/>
<feature type="domain" description="Thioredoxin" evidence="1">
    <location>
        <begin position="1"/>
        <end position="116"/>
    </location>
</feature>
<dbReference type="PANTHER" id="PTHR10438">
    <property type="entry name" value="THIOREDOXIN"/>
    <property type="match status" value="1"/>
</dbReference>
<dbReference type="OrthoDB" id="10263751at2759"/>
<evidence type="ECO:0000259" key="1">
    <source>
        <dbReference type="PROSITE" id="PS51352"/>
    </source>
</evidence>
<dbReference type="Proteomes" id="UP000030752">
    <property type="component" value="Unassembled WGS sequence"/>
</dbReference>
<dbReference type="InterPro" id="IPR036249">
    <property type="entry name" value="Thioredoxin-like_sf"/>
</dbReference>
<dbReference type="STRING" id="1220924.W2SBL7"/>
<sequence>MGYGDIRNRSDFTQALDKTEDSSSIMVIYSSTSWCPNCKAVEPKIDELTEEFGNEKHVLWYKMNIEEAEGVAQEYGVSAVPTFMLFKDGDMLPEETVTGPHHKRVRAMVEKNLPGK</sequence>
<evidence type="ECO:0000313" key="2">
    <source>
        <dbReference type="EMBL" id="ETN46000.1"/>
    </source>
</evidence>
<dbReference type="Pfam" id="PF00085">
    <property type="entry name" value="Thioredoxin"/>
    <property type="match status" value="1"/>
</dbReference>
<name>W2SBL7_CYPE1</name>
<gene>
    <name evidence="2" type="ORF">HMPREF1541_00183</name>
</gene>
<dbReference type="RefSeq" id="XP_008710712.1">
    <property type="nucleotide sequence ID" value="XM_008712490.1"/>
</dbReference>
<protein>
    <recommendedName>
        <fullName evidence="1">Thioredoxin domain-containing protein</fullName>
    </recommendedName>
</protein>
<dbReference type="EMBL" id="KB822711">
    <property type="protein sequence ID" value="ETN46000.1"/>
    <property type="molecule type" value="Genomic_DNA"/>
</dbReference>
<dbReference type="GeneID" id="19967522"/>
<proteinExistence type="predicted"/>
<dbReference type="VEuPathDB" id="FungiDB:HMPREF1541_00183"/>
<dbReference type="AlphaFoldDB" id="W2SBL7"/>
<dbReference type="InterPro" id="IPR050620">
    <property type="entry name" value="Thioredoxin_H-type-like"/>
</dbReference>
<accession>W2SBL7</accession>
<reference evidence="2 3" key="1">
    <citation type="submission" date="2013-03" db="EMBL/GenBank/DDBJ databases">
        <title>The Genome Sequence of Phialophora europaea CBS 101466.</title>
        <authorList>
            <consortium name="The Broad Institute Genomics Platform"/>
            <person name="Cuomo C."/>
            <person name="de Hoog S."/>
            <person name="Gorbushina A."/>
            <person name="Walker B."/>
            <person name="Young S.K."/>
            <person name="Zeng Q."/>
            <person name="Gargeya S."/>
            <person name="Fitzgerald M."/>
            <person name="Haas B."/>
            <person name="Abouelleil A."/>
            <person name="Allen A.W."/>
            <person name="Alvarado L."/>
            <person name="Arachchi H.M."/>
            <person name="Berlin A.M."/>
            <person name="Chapman S.B."/>
            <person name="Gainer-Dewar J."/>
            <person name="Goldberg J."/>
            <person name="Griggs A."/>
            <person name="Gujja S."/>
            <person name="Hansen M."/>
            <person name="Howarth C."/>
            <person name="Imamovic A."/>
            <person name="Ireland A."/>
            <person name="Larimer J."/>
            <person name="McCowan C."/>
            <person name="Murphy C."/>
            <person name="Pearson M."/>
            <person name="Poon T.W."/>
            <person name="Priest M."/>
            <person name="Roberts A."/>
            <person name="Saif S."/>
            <person name="Shea T."/>
            <person name="Sisk P."/>
            <person name="Sykes S."/>
            <person name="Wortman J."/>
            <person name="Nusbaum C."/>
            <person name="Birren B."/>
        </authorList>
    </citation>
    <scope>NUCLEOTIDE SEQUENCE [LARGE SCALE GENOMIC DNA]</scope>
    <source>
        <strain evidence="2 3">CBS 101466</strain>
    </source>
</reference>
<dbReference type="eggNOG" id="KOG0907">
    <property type="taxonomic scope" value="Eukaryota"/>
</dbReference>
<dbReference type="PANTHER" id="PTHR10438:SF468">
    <property type="entry name" value="THIOREDOXIN-1-RELATED"/>
    <property type="match status" value="1"/>
</dbReference>